<feature type="region of interest" description="Disordered" evidence="2">
    <location>
        <begin position="442"/>
        <end position="499"/>
    </location>
</feature>
<dbReference type="AlphaFoldDB" id="A0AAU9KKW8"/>
<evidence type="ECO:0000313" key="5">
    <source>
        <dbReference type="Proteomes" id="UP001160483"/>
    </source>
</evidence>
<feature type="compositionally biased region" description="Basic and acidic residues" evidence="2">
    <location>
        <begin position="442"/>
        <end position="453"/>
    </location>
</feature>
<protein>
    <submittedName>
        <fullName evidence="4">Uncharacterized protein</fullName>
    </submittedName>
</protein>
<feature type="compositionally biased region" description="Low complexity" evidence="2">
    <location>
        <begin position="10"/>
        <end position="29"/>
    </location>
</feature>
<accession>A0AAU9KKW8</accession>
<feature type="region of interest" description="Disordered" evidence="2">
    <location>
        <begin position="1"/>
        <end position="45"/>
    </location>
</feature>
<feature type="coiled-coil region" evidence="1">
    <location>
        <begin position="143"/>
        <end position="191"/>
    </location>
</feature>
<dbReference type="EMBL" id="CAKKTJ010000110">
    <property type="protein sequence ID" value="CAH0474514.1"/>
    <property type="molecule type" value="Genomic_DNA"/>
</dbReference>
<reference evidence="4" key="1">
    <citation type="submission" date="2021-11" db="EMBL/GenBank/DDBJ databases">
        <authorList>
            <person name="Islam A."/>
            <person name="Islam S."/>
            <person name="Flora M.S."/>
            <person name="Rahman M."/>
            <person name="Ziaur R.M."/>
            <person name="Epstein J.H."/>
            <person name="Hassan M."/>
            <person name="Klassen M."/>
            <person name="Woodard K."/>
            <person name="Webb A."/>
            <person name="Webby R.J."/>
            <person name="El Zowalaty M.E."/>
        </authorList>
    </citation>
    <scope>NUCLEOTIDE SEQUENCE</scope>
    <source>
        <strain evidence="4">Pbs3</strain>
    </source>
</reference>
<comment type="caution">
    <text evidence="4">The sequence shown here is derived from an EMBL/GenBank/DDBJ whole genome shotgun (WGS) entry which is preliminary data.</text>
</comment>
<proteinExistence type="predicted"/>
<feature type="compositionally biased region" description="Acidic residues" evidence="2">
    <location>
        <begin position="31"/>
        <end position="45"/>
    </location>
</feature>
<keyword evidence="3" id="KW-1133">Transmembrane helix</keyword>
<organism evidence="4 5">
    <name type="scientific">Peronospora belbahrii</name>
    <dbReference type="NCBI Taxonomy" id="622444"/>
    <lineage>
        <taxon>Eukaryota</taxon>
        <taxon>Sar</taxon>
        <taxon>Stramenopiles</taxon>
        <taxon>Oomycota</taxon>
        <taxon>Peronosporomycetes</taxon>
        <taxon>Peronosporales</taxon>
        <taxon>Peronosporaceae</taxon>
        <taxon>Peronospora</taxon>
    </lineage>
</organism>
<gene>
    <name evidence="4" type="ORF">PBS003_LOCUS1359</name>
</gene>
<keyword evidence="3" id="KW-0812">Transmembrane</keyword>
<feature type="transmembrane region" description="Helical" evidence="3">
    <location>
        <begin position="666"/>
        <end position="686"/>
    </location>
</feature>
<dbReference type="Proteomes" id="UP001160483">
    <property type="component" value="Unassembled WGS sequence"/>
</dbReference>
<evidence type="ECO:0000256" key="1">
    <source>
        <dbReference type="SAM" id="Coils"/>
    </source>
</evidence>
<name>A0AAU9KKW8_9STRA</name>
<evidence type="ECO:0000313" key="4">
    <source>
        <dbReference type="EMBL" id="CAH0474514.1"/>
    </source>
</evidence>
<keyword evidence="1" id="KW-0175">Coiled coil</keyword>
<evidence type="ECO:0000256" key="3">
    <source>
        <dbReference type="SAM" id="Phobius"/>
    </source>
</evidence>
<evidence type="ECO:0000256" key="2">
    <source>
        <dbReference type="SAM" id="MobiDB-lite"/>
    </source>
</evidence>
<sequence>MTYTSPDQWALASPTTSSSSRSSQPQILSEDQSEEASEGDEHEGLETETEAILDHVRQQLTVDVFMAEDNHCGTSFRLNDDAVVEQIESLLGTRDGKGRSNNFKAQENGDFAARERLLETTLVRVLVKLAGEQDNLHLAATAGNALLEELSAARKELEVLHDELEAAQLEWNQAVRETQRLRDENAALETEVHRCNTSSISWDSETQENTLGHLQQQTQQQGSVTVVPSLTPCESFSRTDSCKWCASREVETTELEQCIDELRRRCLELELAAEREQEQQRELMDEITQLRQQSNERRLETVRAQEDLKFVTLQLEQKLQEVESVEAVRDTLHRIARRLEVEKEDLQARLAARDELVEELEINKASAVTQLQASQNRAMNAEAATERAKKTVCQLQKQLEGARDSKEAYVTSCESEARDMEQLLQDATREIAALRIENRVLRRQRSSESRSEGSRIQGGRRRTLGTGVPATTAVDALAPASRELKQHKRASFSSKSTSDIEATISSNFQQILLEIEAVASSTKPTEVLSKSGKEQRKRSLSWVGKTATIVHDTAAVLKEKPSSAPVLSKEEHCTMHVDKNHGGSVLQVGMESFTTTSLVDEHHSALPCPSHVNNHCTNSNVRVSKSDMEKSTGLSAIGDGGKSQVLELPIKDVERKAAEFLPMSSLHVGLSIIACATAATAVGLLVRRYNR</sequence>
<feature type="coiled-coil region" evidence="1">
    <location>
        <begin position="259"/>
        <end position="296"/>
    </location>
</feature>
<keyword evidence="3" id="KW-0472">Membrane</keyword>